<reference evidence="2 3" key="1">
    <citation type="submission" date="2020-08" db="EMBL/GenBank/DDBJ databases">
        <title>Genomic Encyclopedia of Type Strains, Phase IV (KMG-IV): sequencing the most valuable type-strain genomes for metagenomic binning, comparative biology and taxonomic classification.</title>
        <authorList>
            <person name="Goeker M."/>
        </authorList>
    </citation>
    <scope>NUCLEOTIDE SEQUENCE [LARGE SCALE GENOMIC DNA]</scope>
    <source>
        <strain evidence="2 3">DSM 5895</strain>
    </source>
</reference>
<dbReference type="AlphaFoldDB" id="A0A839Z7A4"/>
<dbReference type="RefSeq" id="WP_183188425.1">
    <property type="nucleotide sequence ID" value="NZ_JACICD010000001.1"/>
</dbReference>
<keyword evidence="3" id="KW-1185">Reference proteome</keyword>
<name>A0A839Z7A4_9HYPH</name>
<protein>
    <submittedName>
        <fullName evidence="2">Uncharacterized protein</fullName>
    </submittedName>
</protein>
<sequence length="82" mass="8301">MSVNRKQTSSGIATKAASTLADANASAIARSLAGSALAQARSGSQTGAEMEDKAARVLASTKYSEETKELAGSVLAQSNKAR</sequence>
<evidence type="ECO:0000256" key="1">
    <source>
        <dbReference type="SAM" id="MobiDB-lite"/>
    </source>
</evidence>
<feature type="region of interest" description="Disordered" evidence="1">
    <location>
        <begin position="63"/>
        <end position="82"/>
    </location>
</feature>
<dbReference type="Proteomes" id="UP000533469">
    <property type="component" value="Unassembled WGS sequence"/>
</dbReference>
<evidence type="ECO:0000313" key="3">
    <source>
        <dbReference type="Proteomes" id="UP000533469"/>
    </source>
</evidence>
<accession>A0A839Z7A4</accession>
<organism evidence="2 3">
    <name type="scientific">Ancylobacter tetraedralis</name>
    <dbReference type="NCBI Taxonomy" id="217068"/>
    <lineage>
        <taxon>Bacteria</taxon>
        <taxon>Pseudomonadati</taxon>
        <taxon>Pseudomonadota</taxon>
        <taxon>Alphaproteobacteria</taxon>
        <taxon>Hyphomicrobiales</taxon>
        <taxon>Xanthobacteraceae</taxon>
        <taxon>Ancylobacter</taxon>
    </lineage>
</organism>
<comment type="caution">
    <text evidence="2">The sequence shown here is derived from an EMBL/GenBank/DDBJ whole genome shotgun (WGS) entry which is preliminary data.</text>
</comment>
<proteinExistence type="predicted"/>
<gene>
    <name evidence="2" type="ORF">FHS55_000902</name>
</gene>
<dbReference type="EMBL" id="JACICD010000001">
    <property type="protein sequence ID" value="MBB3770316.1"/>
    <property type="molecule type" value="Genomic_DNA"/>
</dbReference>
<evidence type="ECO:0000313" key="2">
    <source>
        <dbReference type="EMBL" id="MBB3770316.1"/>
    </source>
</evidence>